<accession>A0A1H7P7J8</accession>
<dbReference type="InterPro" id="IPR000644">
    <property type="entry name" value="CBS_dom"/>
</dbReference>
<evidence type="ECO:0000256" key="1">
    <source>
        <dbReference type="ARBA" id="ARBA00004141"/>
    </source>
</evidence>
<dbReference type="GO" id="GO:0016020">
    <property type="term" value="C:membrane"/>
    <property type="evidence" value="ECO:0007669"/>
    <property type="project" value="UniProtKB-SubCell"/>
</dbReference>
<feature type="transmembrane region" description="Helical" evidence="9">
    <location>
        <begin position="301"/>
        <end position="322"/>
    </location>
</feature>
<evidence type="ECO:0000313" key="12">
    <source>
        <dbReference type="Proteomes" id="UP000198620"/>
    </source>
</evidence>
<evidence type="ECO:0000313" key="11">
    <source>
        <dbReference type="EMBL" id="SEL31388.1"/>
    </source>
</evidence>
<evidence type="ECO:0000256" key="9">
    <source>
        <dbReference type="SAM" id="Phobius"/>
    </source>
</evidence>
<dbReference type="SUPFAM" id="SSF161093">
    <property type="entry name" value="MgtE membrane domain-like"/>
    <property type="match status" value="1"/>
</dbReference>
<dbReference type="InterPro" id="IPR006667">
    <property type="entry name" value="SLC41_membr_dom"/>
</dbReference>
<protein>
    <submittedName>
        <fullName evidence="11">Magnesium transporter</fullName>
    </submittedName>
</protein>
<feature type="domain" description="CBS" evidence="10">
    <location>
        <begin position="63"/>
        <end position="140"/>
    </location>
</feature>
<keyword evidence="4 9" id="KW-0812">Transmembrane</keyword>
<evidence type="ECO:0000256" key="6">
    <source>
        <dbReference type="ARBA" id="ARBA00022989"/>
    </source>
</evidence>
<dbReference type="InterPro" id="IPR046342">
    <property type="entry name" value="CBS_dom_sf"/>
</dbReference>
<organism evidence="11 12">
    <name type="scientific">Nitrosovibrio tenuis</name>
    <dbReference type="NCBI Taxonomy" id="1233"/>
    <lineage>
        <taxon>Bacteria</taxon>
        <taxon>Pseudomonadati</taxon>
        <taxon>Pseudomonadota</taxon>
        <taxon>Betaproteobacteria</taxon>
        <taxon>Nitrosomonadales</taxon>
        <taxon>Nitrosomonadaceae</taxon>
        <taxon>Nitrosovibrio</taxon>
    </lineage>
</organism>
<feature type="transmembrane region" description="Helical" evidence="9">
    <location>
        <begin position="243"/>
        <end position="262"/>
    </location>
</feature>
<feature type="transmembrane region" description="Helical" evidence="9">
    <location>
        <begin position="169"/>
        <end position="187"/>
    </location>
</feature>
<dbReference type="Pfam" id="PF00571">
    <property type="entry name" value="CBS"/>
    <property type="match status" value="1"/>
</dbReference>
<dbReference type="Gene3D" id="3.10.580.10">
    <property type="entry name" value="CBS-domain"/>
    <property type="match status" value="1"/>
</dbReference>
<evidence type="ECO:0000256" key="2">
    <source>
        <dbReference type="ARBA" id="ARBA00009749"/>
    </source>
</evidence>
<dbReference type="PANTHER" id="PTHR41394:SF5">
    <property type="entry name" value="SLC41A_MGTE INTEGRAL MEMBRANE DOMAIN-CONTAINING PROTEIN"/>
    <property type="match status" value="1"/>
</dbReference>
<gene>
    <name evidence="11" type="ORF">SAMN05216387_10874</name>
</gene>
<keyword evidence="5" id="KW-0460">Magnesium</keyword>
<dbReference type="Proteomes" id="UP000198620">
    <property type="component" value="Unassembled WGS sequence"/>
</dbReference>
<reference evidence="11 12" key="1">
    <citation type="submission" date="2016-10" db="EMBL/GenBank/DDBJ databases">
        <authorList>
            <person name="de Groot N.N."/>
        </authorList>
    </citation>
    <scope>NUCLEOTIDE SEQUENCE [LARGE SCALE GENOMIC DNA]</scope>
    <source>
        <strain evidence="11 12">Nv1</strain>
    </source>
</reference>
<evidence type="ECO:0000256" key="7">
    <source>
        <dbReference type="ARBA" id="ARBA00023136"/>
    </source>
</evidence>
<keyword evidence="7 9" id="KW-0472">Membrane</keyword>
<dbReference type="PROSITE" id="PS51371">
    <property type="entry name" value="CBS"/>
    <property type="match status" value="1"/>
</dbReference>
<dbReference type="STRING" id="1233.SAMN05216387_10874"/>
<comment type="similarity">
    <text evidence="2">Belongs to the SLC41A transporter family.</text>
</comment>
<proteinExistence type="inferred from homology"/>
<dbReference type="SUPFAM" id="SSF54631">
    <property type="entry name" value="CBS-domain pair"/>
    <property type="match status" value="1"/>
</dbReference>
<comment type="subcellular location">
    <subcellularLocation>
        <location evidence="1">Membrane</location>
        <topology evidence="1">Multi-pass membrane protein</topology>
    </subcellularLocation>
</comment>
<dbReference type="GO" id="GO:0008324">
    <property type="term" value="F:monoatomic cation transmembrane transporter activity"/>
    <property type="evidence" value="ECO:0007669"/>
    <property type="project" value="InterPro"/>
</dbReference>
<name>A0A1H7P7J8_9PROT</name>
<dbReference type="RefSeq" id="WP_218141538.1">
    <property type="nucleotide sequence ID" value="NZ_FOBH01000008.1"/>
</dbReference>
<dbReference type="AlphaFoldDB" id="A0A1H7P7J8"/>
<evidence type="ECO:0000259" key="10">
    <source>
        <dbReference type="PROSITE" id="PS51371"/>
    </source>
</evidence>
<keyword evidence="3" id="KW-0813">Transport</keyword>
<keyword evidence="8" id="KW-0129">CBS domain</keyword>
<dbReference type="PANTHER" id="PTHR41394">
    <property type="entry name" value="MAGNESIUM TRANSPORTER MGTE"/>
    <property type="match status" value="1"/>
</dbReference>
<evidence type="ECO:0000256" key="3">
    <source>
        <dbReference type="ARBA" id="ARBA00022448"/>
    </source>
</evidence>
<keyword evidence="6 9" id="KW-1133">Transmembrane helix</keyword>
<dbReference type="InterPro" id="IPR036739">
    <property type="entry name" value="SLC41_membr_dom_sf"/>
</dbReference>
<sequence>MQNPASGQRNHARETAVSHLVRRVPTGSPEETVSSVLARLPGSIFDYADTIYVTDRINTLVGMVPMTRLLVAAPHHRLSDIAREPRPVVHPKVDQEIVASLALVNGISAVPVVDEQQRLLGVVPPQALLEVLRHEHMEDLHRLVGIRHYTLQARNAMESPPIRRVGDRLPWLLVGLMGSMLATYVMTRFEHALQSQVAIAFFVPGLVYLADAIGTQTEAITVRGLSLSHATVRTMIVGELRTGFIIGLTLGALTFPVIWLIFGDPHLALAVSLALLTAGSVATSIGFLFPWTFFRLGKDPAFGSGPLATIFQNVLTLVVYYFTVRLIVQ</sequence>
<dbReference type="EMBL" id="FOBH01000008">
    <property type="protein sequence ID" value="SEL31388.1"/>
    <property type="molecule type" value="Genomic_DNA"/>
</dbReference>
<dbReference type="Gene3D" id="1.10.357.20">
    <property type="entry name" value="SLC41 divalent cation transporters, integral membrane domain"/>
    <property type="match status" value="1"/>
</dbReference>
<evidence type="ECO:0000256" key="4">
    <source>
        <dbReference type="ARBA" id="ARBA00022692"/>
    </source>
</evidence>
<evidence type="ECO:0000256" key="8">
    <source>
        <dbReference type="PROSITE-ProRule" id="PRU00703"/>
    </source>
</evidence>
<feature type="transmembrane region" description="Helical" evidence="9">
    <location>
        <begin position="268"/>
        <end position="289"/>
    </location>
</feature>
<dbReference type="Pfam" id="PF01769">
    <property type="entry name" value="MgtE"/>
    <property type="match status" value="1"/>
</dbReference>
<feature type="transmembrane region" description="Helical" evidence="9">
    <location>
        <begin position="193"/>
        <end position="213"/>
    </location>
</feature>
<keyword evidence="12" id="KW-1185">Reference proteome</keyword>
<evidence type="ECO:0000256" key="5">
    <source>
        <dbReference type="ARBA" id="ARBA00022842"/>
    </source>
</evidence>